<gene>
    <name evidence="2" type="ORF">QJ522_07985</name>
</gene>
<feature type="domain" description="PIN" evidence="1">
    <location>
        <begin position="2"/>
        <end position="54"/>
    </location>
</feature>
<dbReference type="RefSeq" id="WP_349244388.1">
    <property type="nucleotide sequence ID" value="NZ_JASCXX010000008.1"/>
</dbReference>
<evidence type="ECO:0000313" key="2">
    <source>
        <dbReference type="EMBL" id="MDI6448979.1"/>
    </source>
</evidence>
<organism evidence="2 3">
    <name type="scientific">Anaerobaca lacustris</name>
    <dbReference type="NCBI Taxonomy" id="3044600"/>
    <lineage>
        <taxon>Bacteria</taxon>
        <taxon>Pseudomonadati</taxon>
        <taxon>Planctomycetota</taxon>
        <taxon>Phycisphaerae</taxon>
        <taxon>Sedimentisphaerales</taxon>
        <taxon>Anaerobacaceae</taxon>
        <taxon>Anaerobaca</taxon>
    </lineage>
</organism>
<protein>
    <submittedName>
        <fullName evidence="2">PIN domain-containing protein</fullName>
    </submittedName>
</protein>
<sequence length="73" mass="8323">MKIVLDTNVLMSGIFFTGPPDQILQAWRDGAIRLVVCPELLAEYRDVAVRLNRTYKAIDILALLDLRWGTVTY</sequence>
<accession>A0AAW6TXJ1</accession>
<dbReference type="Pfam" id="PF13470">
    <property type="entry name" value="PIN_3"/>
    <property type="match status" value="1"/>
</dbReference>
<dbReference type="EMBL" id="JASCXX010000008">
    <property type="protein sequence ID" value="MDI6448979.1"/>
    <property type="molecule type" value="Genomic_DNA"/>
</dbReference>
<reference evidence="2" key="1">
    <citation type="submission" date="2023-05" db="EMBL/GenBank/DDBJ databases">
        <title>Anaerotaeda fermentans gen. nov., sp. nov., a novel anaerobic planctomycete of the new family within the order Sedimentisphaerales isolated from Taman Peninsula, Russia.</title>
        <authorList>
            <person name="Khomyakova M.A."/>
            <person name="Merkel A.Y."/>
            <person name="Slobodkin A.I."/>
        </authorList>
    </citation>
    <scope>NUCLEOTIDE SEQUENCE</scope>
    <source>
        <strain evidence="2">M17dextr</strain>
    </source>
</reference>
<dbReference type="InterPro" id="IPR002716">
    <property type="entry name" value="PIN_dom"/>
</dbReference>
<evidence type="ECO:0000259" key="1">
    <source>
        <dbReference type="Pfam" id="PF13470"/>
    </source>
</evidence>
<keyword evidence="3" id="KW-1185">Reference proteome</keyword>
<dbReference type="SUPFAM" id="SSF88723">
    <property type="entry name" value="PIN domain-like"/>
    <property type="match status" value="1"/>
</dbReference>
<dbReference type="Proteomes" id="UP001431776">
    <property type="component" value="Unassembled WGS sequence"/>
</dbReference>
<name>A0AAW6TXJ1_9BACT</name>
<dbReference type="InterPro" id="IPR029060">
    <property type="entry name" value="PIN-like_dom_sf"/>
</dbReference>
<proteinExistence type="predicted"/>
<evidence type="ECO:0000313" key="3">
    <source>
        <dbReference type="Proteomes" id="UP001431776"/>
    </source>
</evidence>
<dbReference type="AlphaFoldDB" id="A0AAW6TXJ1"/>
<comment type="caution">
    <text evidence="2">The sequence shown here is derived from an EMBL/GenBank/DDBJ whole genome shotgun (WGS) entry which is preliminary data.</text>
</comment>